<comment type="caution">
    <text evidence="1">The sequence shown here is derived from an EMBL/GenBank/DDBJ whole genome shotgun (WGS) entry which is preliminary data.</text>
</comment>
<dbReference type="Proteomes" id="UP001176471">
    <property type="component" value="Unassembled WGS sequence"/>
</dbReference>
<organism evidence="1 2">
    <name type="scientific">Sphingobium cyanobacteriorum</name>
    <dbReference type="NCBI Taxonomy" id="3063954"/>
    <lineage>
        <taxon>Bacteria</taxon>
        <taxon>Pseudomonadati</taxon>
        <taxon>Pseudomonadota</taxon>
        <taxon>Alphaproteobacteria</taxon>
        <taxon>Sphingomonadales</taxon>
        <taxon>Sphingomonadaceae</taxon>
        <taxon>Sphingobium</taxon>
    </lineage>
</organism>
<sequence>MLNREYWPLQIKAGLTRPGKGKDERGKPIDRARYDLHALRHFAASALIKQHAGLKRLTT</sequence>
<gene>
    <name evidence="1" type="ORF">Q4610_01370</name>
</gene>
<evidence type="ECO:0008006" key="3">
    <source>
        <dbReference type="Google" id="ProtNLM"/>
    </source>
</evidence>
<dbReference type="EMBL" id="JAUQOM010000001">
    <property type="protein sequence ID" value="MDO7833683.1"/>
    <property type="molecule type" value="Genomic_DNA"/>
</dbReference>
<protein>
    <recommendedName>
        <fullName evidence="3">Integrase</fullName>
    </recommendedName>
</protein>
<proteinExistence type="predicted"/>
<reference evidence="1" key="1">
    <citation type="submission" date="2023-07" db="EMBL/GenBank/DDBJ databases">
        <title>Bacterial whole genome sequence for Sphingobium sp. HBC34.</title>
        <authorList>
            <person name="Le V."/>
            <person name="Ko S.-R."/>
            <person name="Ahn C.-Y."/>
            <person name="Oh H.-M."/>
        </authorList>
    </citation>
    <scope>NUCLEOTIDE SEQUENCE</scope>
    <source>
        <strain evidence="1">HBC34</strain>
    </source>
</reference>
<name>A0ABT8ZGL8_9SPHN</name>
<evidence type="ECO:0000313" key="1">
    <source>
        <dbReference type="EMBL" id="MDO7833683.1"/>
    </source>
</evidence>
<evidence type="ECO:0000313" key="2">
    <source>
        <dbReference type="Proteomes" id="UP001176471"/>
    </source>
</evidence>
<keyword evidence="2" id="KW-1185">Reference proteome</keyword>
<accession>A0ABT8ZGL8</accession>
<dbReference type="RefSeq" id="WP_304534223.1">
    <property type="nucleotide sequence ID" value="NZ_JAUQOM010000001.1"/>
</dbReference>